<sequence>MRFSPDLQLAALACLAAGVADSRRAMMAEVLLFHHAQGLTPGVQAFAKTLRAAGHVVHAPDLFDGRIFASIEEGLAHINEVGFDAMRDRAEHCADGLPPGLVYAGFSFGVVPAQKLAQTRPGARGALFFHSCLPISGKWAFGPWPRGVPVQIYGMDRDPIFVGEGDIEAAREIVEKAEDAELFLYPGDQHYFADSSLPSFDADATRALTRRVLEFLGRVAA</sequence>
<dbReference type="RefSeq" id="WP_105863867.1">
    <property type="nucleotide sequence ID" value="NZ_PUEJ01000007.1"/>
</dbReference>
<dbReference type="PANTHER" id="PTHR46623:SF6">
    <property type="entry name" value="ALPHA_BETA-HYDROLASES SUPERFAMILY PROTEIN"/>
    <property type="match status" value="1"/>
</dbReference>
<reference evidence="2 3" key="1">
    <citation type="submission" date="2018-02" db="EMBL/GenBank/DDBJ databases">
        <title>Whole genome sequencing of endophytic bacterium.</title>
        <authorList>
            <person name="Eedara R."/>
            <person name="Podile A.R."/>
        </authorList>
    </citation>
    <scope>NUCLEOTIDE SEQUENCE [LARGE SCALE GENOMIC DNA]</scope>
    <source>
        <strain evidence="2 3">RP1T</strain>
    </source>
</reference>
<gene>
    <name evidence="2" type="ORF">C5L14_20215</name>
</gene>
<dbReference type="InterPro" id="IPR029058">
    <property type="entry name" value="AB_hydrolase_fold"/>
</dbReference>
<name>A0A2S9Q946_9HYPH</name>
<organism evidence="2 3">
    <name type="scientific">Labrys okinawensis</name>
    <dbReference type="NCBI Taxonomy" id="346911"/>
    <lineage>
        <taxon>Bacteria</taxon>
        <taxon>Pseudomonadati</taxon>
        <taxon>Pseudomonadota</taxon>
        <taxon>Alphaproteobacteria</taxon>
        <taxon>Hyphomicrobiales</taxon>
        <taxon>Xanthobacteraceae</taxon>
        <taxon>Labrys</taxon>
    </lineage>
</organism>
<accession>A0A2S9Q946</accession>
<evidence type="ECO:0000259" key="1">
    <source>
        <dbReference type="Pfam" id="PF01738"/>
    </source>
</evidence>
<dbReference type="InterPro" id="IPR002925">
    <property type="entry name" value="Dienelactn_hydro"/>
</dbReference>
<comment type="caution">
    <text evidence="2">The sequence shown here is derived from an EMBL/GenBank/DDBJ whole genome shotgun (WGS) entry which is preliminary data.</text>
</comment>
<feature type="domain" description="Dienelactone hydrolase" evidence="1">
    <location>
        <begin position="19"/>
        <end position="218"/>
    </location>
</feature>
<keyword evidence="3" id="KW-1185">Reference proteome</keyword>
<proteinExistence type="predicted"/>
<evidence type="ECO:0000313" key="3">
    <source>
        <dbReference type="Proteomes" id="UP000237682"/>
    </source>
</evidence>
<dbReference type="Gene3D" id="3.40.50.1820">
    <property type="entry name" value="alpha/beta hydrolase"/>
    <property type="match status" value="1"/>
</dbReference>
<dbReference type="Proteomes" id="UP000237682">
    <property type="component" value="Unassembled WGS sequence"/>
</dbReference>
<dbReference type="PANTHER" id="PTHR46623">
    <property type="entry name" value="CARBOXYMETHYLENEBUTENOLIDASE-RELATED"/>
    <property type="match status" value="1"/>
</dbReference>
<dbReference type="SUPFAM" id="SSF53474">
    <property type="entry name" value="alpha/beta-Hydrolases"/>
    <property type="match status" value="1"/>
</dbReference>
<dbReference type="Pfam" id="PF01738">
    <property type="entry name" value="DLH"/>
    <property type="match status" value="1"/>
</dbReference>
<dbReference type="AlphaFoldDB" id="A0A2S9Q946"/>
<protein>
    <submittedName>
        <fullName evidence="2">Dienelactone hydrolase</fullName>
    </submittedName>
</protein>
<dbReference type="OrthoDB" id="2834584at2"/>
<dbReference type="GO" id="GO:0016787">
    <property type="term" value="F:hydrolase activity"/>
    <property type="evidence" value="ECO:0007669"/>
    <property type="project" value="UniProtKB-KW"/>
</dbReference>
<dbReference type="InterPro" id="IPR051049">
    <property type="entry name" value="Dienelactone_hydrolase-like"/>
</dbReference>
<keyword evidence="2" id="KW-0378">Hydrolase</keyword>
<dbReference type="EMBL" id="PUEJ01000007">
    <property type="protein sequence ID" value="PRH85871.1"/>
    <property type="molecule type" value="Genomic_DNA"/>
</dbReference>
<evidence type="ECO:0000313" key="2">
    <source>
        <dbReference type="EMBL" id="PRH85871.1"/>
    </source>
</evidence>